<evidence type="ECO:0000313" key="4">
    <source>
        <dbReference type="Proteomes" id="UP000251800"/>
    </source>
</evidence>
<feature type="transmembrane region" description="Helical" evidence="1">
    <location>
        <begin position="73"/>
        <end position="94"/>
    </location>
</feature>
<dbReference type="InterPro" id="IPR039447">
    <property type="entry name" value="UreH-like_TM_dom"/>
</dbReference>
<evidence type="ECO:0000256" key="1">
    <source>
        <dbReference type="SAM" id="Phobius"/>
    </source>
</evidence>
<name>A0A363UNK7_9GAMM</name>
<comment type="caution">
    <text evidence="3">The sequence shown here is derived from an EMBL/GenBank/DDBJ whole genome shotgun (WGS) entry which is preliminary data.</text>
</comment>
<dbReference type="Pfam" id="PF13386">
    <property type="entry name" value="DsbD_2"/>
    <property type="match status" value="1"/>
</dbReference>
<evidence type="ECO:0000259" key="2">
    <source>
        <dbReference type="Pfam" id="PF13386"/>
    </source>
</evidence>
<reference evidence="3 4" key="1">
    <citation type="submission" date="2018-05" db="EMBL/GenBank/DDBJ databases">
        <title>Abyssibacter profundi OUC007T gen. nov., sp. nov, a marine bacterium isolated from seawater of the Mariana Trench.</title>
        <authorList>
            <person name="Zhou S."/>
        </authorList>
    </citation>
    <scope>NUCLEOTIDE SEQUENCE [LARGE SCALE GENOMIC DNA]</scope>
    <source>
        <strain evidence="3 4">OUC007</strain>
    </source>
</reference>
<proteinExistence type="predicted"/>
<evidence type="ECO:0000313" key="3">
    <source>
        <dbReference type="EMBL" id="PWN57012.1"/>
    </source>
</evidence>
<protein>
    <recommendedName>
        <fullName evidence="2">Urease accessory protein UreH-like transmembrane domain-containing protein</fullName>
    </recommendedName>
</protein>
<gene>
    <name evidence="3" type="ORF">DEH80_03475</name>
</gene>
<keyword evidence="1" id="KW-0472">Membrane</keyword>
<feature type="transmembrane region" description="Helical" evidence="1">
    <location>
        <begin position="176"/>
        <end position="194"/>
    </location>
</feature>
<dbReference type="EMBL" id="QEQK01000003">
    <property type="protein sequence ID" value="PWN57012.1"/>
    <property type="molecule type" value="Genomic_DNA"/>
</dbReference>
<accession>A0A363UNK7</accession>
<dbReference type="RefSeq" id="WP_109719093.1">
    <property type="nucleotide sequence ID" value="NZ_QEQK01000003.1"/>
</dbReference>
<feature type="domain" description="Urease accessory protein UreH-like transmembrane" evidence="2">
    <location>
        <begin position="55"/>
        <end position="177"/>
    </location>
</feature>
<feature type="transmembrane region" description="Helical" evidence="1">
    <location>
        <begin position="142"/>
        <end position="164"/>
    </location>
</feature>
<organism evidence="3 4">
    <name type="scientific">Abyssibacter profundi</name>
    <dbReference type="NCBI Taxonomy" id="2182787"/>
    <lineage>
        <taxon>Bacteria</taxon>
        <taxon>Pseudomonadati</taxon>
        <taxon>Pseudomonadota</taxon>
        <taxon>Gammaproteobacteria</taxon>
        <taxon>Chromatiales</taxon>
        <taxon>Oceanococcaceae</taxon>
        <taxon>Abyssibacter</taxon>
    </lineage>
</organism>
<dbReference type="AlphaFoldDB" id="A0A363UNK7"/>
<feature type="transmembrane region" description="Helical" evidence="1">
    <location>
        <begin position="106"/>
        <end position="130"/>
    </location>
</feature>
<keyword evidence="4" id="KW-1185">Reference proteome</keyword>
<keyword evidence="1" id="KW-0812">Transmembrane</keyword>
<keyword evidence="1" id="KW-1133">Transmembrane helix</keyword>
<dbReference type="Proteomes" id="UP000251800">
    <property type="component" value="Unassembled WGS sequence"/>
</dbReference>
<sequence length="205" mass="20728">MTPTALTAGGFLALGLMAAPHYAMTCGLVFSGTQPHARQPAPACGRCVAVALSARQLVLVALGMLTAGVGATAGAWLPIVMMSLAAGLGLWVALDRLRSRSAATTRSIAGLGAAMALLPCPVFYGVLGYVVLTGDVLQGGLLAGSFALGSAVGVALVMIAASWVAPRLSGRVWPRLRAGMTAAGLLLALGLAWGCDWGRWLCQLG</sequence>